<keyword evidence="7 9" id="KW-0472">Membrane</keyword>
<keyword evidence="13" id="KW-1185">Reference proteome</keyword>
<keyword evidence="5 9" id="KW-1133">Transmembrane helix</keyword>
<feature type="transmembrane region" description="Helical" evidence="9">
    <location>
        <begin position="365"/>
        <end position="386"/>
    </location>
</feature>
<evidence type="ECO:0000256" key="4">
    <source>
        <dbReference type="ARBA" id="ARBA00022692"/>
    </source>
</evidence>
<dbReference type="InterPro" id="IPR001516">
    <property type="entry name" value="Proton_antipo_N"/>
</dbReference>
<evidence type="ECO:0000313" key="13">
    <source>
        <dbReference type="Proteomes" id="UP001597079"/>
    </source>
</evidence>
<dbReference type="PRINTS" id="PR01434">
    <property type="entry name" value="NADHDHGNASE5"/>
</dbReference>
<evidence type="ECO:0000256" key="9">
    <source>
        <dbReference type="SAM" id="Phobius"/>
    </source>
</evidence>
<dbReference type="Pfam" id="PF00361">
    <property type="entry name" value="Proton_antipo_M"/>
    <property type="match status" value="1"/>
</dbReference>
<name>A0ABW4JG39_9BACL</name>
<feature type="domain" description="NADH:quinone oxidoreductase/Mrp antiporter transmembrane" evidence="10">
    <location>
        <begin position="122"/>
        <end position="413"/>
    </location>
</feature>
<feature type="transmembrane region" description="Helical" evidence="9">
    <location>
        <begin position="59"/>
        <end position="84"/>
    </location>
</feature>
<organism evidence="12 13">
    <name type="scientific">Alicyclobacillus fodiniaquatilis</name>
    <dbReference type="NCBI Taxonomy" id="1661150"/>
    <lineage>
        <taxon>Bacteria</taxon>
        <taxon>Bacillati</taxon>
        <taxon>Bacillota</taxon>
        <taxon>Bacilli</taxon>
        <taxon>Bacillales</taxon>
        <taxon>Alicyclobacillaceae</taxon>
        <taxon>Alicyclobacillus</taxon>
    </lineage>
</organism>
<evidence type="ECO:0000256" key="1">
    <source>
        <dbReference type="ARBA" id="ARBA00004651"/>
    </source>
</evidence>
<evidence type="ECO:0000256" key="3">
    <source>
        <dbReference type="ARBA" id="ARBA00022475"/>
    </source>
</evidence>
<dbReference type="InterPro" id="IPR052175">
    <property type="entry name" value="ComplexI-like_HydComp"/>
</dbReference>
<evidence type="ECO:0000256" key="8">
    <source>
        <dbReference type="RuleBase" id="RU000320"/>
    </source>
</evidence>
<protein>
    <submittedName>
        <fullName evidence="12">Hydrogenase 4 subunit F</fullName>
    </submittedName>
</protein>
<feature type="transmembrane region" description="Helical" evidence="9">
    <location>
        <begin position="26"/>
        <end position="47"/>
    </location>
</feature>
<feature type="domain" description="NADH-Ubiquinone oxidoreductase (complex I) chain 5 N-terminal" evidence="11">
    <location>
        <begin position="59"/>
        <end position="91"/>
    </location>
</feature>
<evidence type="ECO:0000259" key="11">
    <source>
        <dbReference type="Pfam" id="PF00662"/>
    </source>
</evidence>
<dbReference type="EMBL" id="JBHUCX010000014">
    <property type="protein sequence ID" value="MFD1674017.1"/>
    <property type="molecule type" value="Genomic_DNA"/>
</dbReference>
<evidence type="ECO:0000256" key="7">
    <source>
        <dbReference type="ARBA" id="ARBA00023136"/>
    </source>
</evidence>
<feature type="transmembrane region" description="Helical" evidence="9">
    <location>
        <begin position="104"/>
        <end position="121"/>
    </location>
</feature>
<evidence type="ECO:0000259" key="10">
    <source>
        <dbReference type="Pfam" id="PF00361"/>
    </source>
</evidence>
<evidence type="ECO:0000256" key="2">
    <source>
        <dbReference type="ARBA" id="ARBA00008483"/>
    </source>
</evidence>
<dbReference type="Proteomes" id="UP001597079">
    <property type="component" value="Unassembled WGS sequence"/>
</dbReference>
<feature type="transmembrane region" description="Helical" evidence="9">
    <location>
        <begin position="126"/>
        <end position="145"/>
    </location>
</feature>
<feature type="transmembrane region" description="Helical" evidence="9">
    <location>
        <begin position="242"/>
        <end position="261"/>
    </location>
</feature>
<comment type="similarity">
    <text evidence="2">Belongs to the CPA3 antiporters (TC 2.A.63) subunit A family.</text>
</comment>
<feature type="transmembrane region" description="Helical" evidence="9">
    <location>
        <begin position="313"/>
        <end position="334"/>
    </location>
</feature>
<dbReference type="Pfam" id="PF00662">
    <property type="entry name" value="Proton_antipo_N"/>
    <property type="match status" value="1"/>
</dbReference>
<sequence>MALLAVIVPIITGLLAFISPARLREWIHLAGSIATSLIGLGLVWQVAKHGAMTSHNQFFHIDALSAIVLMIVAIVSLTTSLHSIGYVRHEEAHGLLNDQQSKQYYLFYHLFIATMVFVAVVNNMGLLWVGIEATTIVSAFLVALYKKGEALEAAWKYLIICSTGIAFALLGVIILYASSVAKLGASNQVLNWTVLADAHLMLQPNLVTLSFVFIMVGFGTKVGLAPMHFWLPDAHSQAPSPVSALLSGVLLNCAMLGLIRFGIVAEHTLHNQLIQHLFIGFGLLSVVVAFPFMLVQKDFKRMLAFSTVEHMGIIAVALGIGGSLGYSAALLQMFNHSMGKSMLFLSAGNVNQKYKTKQIPRVFSLLRIMPFTGVVFLVGTLAVTGVPPFNIFTSELAIFVAGFRQGHALATSILIFFIALIFAAMMFHVTKMSFGAEGGERVTKGEISRWSAIPLVLPLLFVVALGLYMPESFTQLIHHASVILTGGNDV</sequence>
<feature type="transmembrane region" description="Helical" evidence="9">
    <location>
        <begin position="406"/>
        <end position="429"/>
    </location>
</feature>
<feature type="transmembrane region" description="Helical" evidence="9">
    <location>
        <begin position="157"/>
        <end position="177"/>
    </location>
</feature>
<reference evidence="13" key="1">
    <citation type="journal article" date="2019" name="Int. J. Syst. Evol. Microbiol.">
        <title>The Global Catalogue of Microorganisms (GCM) 10K type strain sequencing project: providing services to taxonomists for standard genome sequencing and annotation.</title>
        <authorList>
            <consortium name="The Broad Institute Genomics Platform"/>
            <consortium name="The Broad Institute Genome Sequencing Center for Infectious Disease"/>
            <person name="Wu L."/>
            <person name="Ma J."/>
        </authorList>
    </citation>
    <scope>NUCLEOTIDE SEQUENCE [LARGE SCALE GENOMIC DNA]</scope>
    <source>
        <strain evidence="13">CGMCC 1.12286</strain>
    </source>
</reference>
<keyword evidence="6" id="KW-0560">Oxidoreductase</keyword>
<comment type="subcellular location">
    <subcellularLocation>
        <location evidence="1">Cell membrane</location>
        <topology evidence="1">Multi-pass membrane protein</topology>
    </subcellularLocation>
    <subcellularLocation>
        <location evidence="8">Membrane</location>
        <topology evidence="8">Multi-pass membrane protein</topology>
    </subcellularLocation>
</comment>
<dbReference type="InterPro" id="IPR001750">
    <property type="entry name" value="ND/Mrp_TM"/>
</dbReference>
<dbReference type="PANTHER" id="PTHR42682:SF5">
    <property type="entry name" value="HYDROGENASE-4 COMPONENT F"/>
    <property type="match status" value="1"/>
</dbReference>
<gene>
    <name evidence="12" type="ORF">ACFSB2_04740</name>
</gene>
<dbReference type="RefSeq" id="WP_377941688.1">
    <property type="nucleotide sequence ID" value="NZ_JBHUCX010000014.1"/>
</dbReference>
<accession>A0ABW4JG39</accession>
<keyword evidence="3" id="KW-1003">Cell membrane</keyword>
<feature type="transmembrane region" description="Helical" evidence="9">
    <location>
        <begin position="206"/>
        <end position="230"/>
    </location>
</feature>
<feature type="transmembrane region" description="Helical" evidence="9">
    <location>
        <begin position="450"/>
        <end position="469"/>
    </location>
</feature>
<feature type="transmembrane region" description="Helical" evidence="9">
    <location>
        <begin position="273"/>
        <end position="293"/>
    </location>
</feature>
<keyword evidence="4 8" id="KW-0812">Transmembrane</keyword>
<evidence type="ECO:0000313" key="12">
    <source>
        <dbReference type="EMBL" id="MFD1674017.1"/>
    </source>
</evidence>
<evidence type="ECO:0000256" key="5">
    <source>
        <dbReference type="ARBA" id="ARBA00022989"/>
    </source>
</evidence>
<dbReference type="PANTHER" id="PTHR42682">
    <property type="entry name" value="HYDROGENASE-4 COMPONENT F"/>
    <property type="match status" value="1"/>
</dbReference>
<proteinExistence type="inferred from homology"/>
<evidence type="ECO:0000256" key="6">
    <source>
        <dbReference type="ARBA" id="ARBA00023002"/>
    </source>
</evidence>
<comment type="caution">
    <text evidence="12">The sequence shown here is derived from an EMBL/GenBank/DDBJ whole genome shotgun (WGS) entry which is preliminary data.</text>
</comment>